<organism evidence="2 3">
    <name type="scientific">Nocardia nova SH22a</name>
    <dbReference type="NCBI Taxonomy" id="1415166"/>
    <lineage>
        <taxon>Bacteria</taxon>
        <taxon>Bacillati</taxon>
        <taxon>Actinomycetota</taxon>
        <taxon>Actinomycetes</taxon>
        <taxon>Mycobacteriales</taxon>
        <taxon>Nocardiaceae</taxon>
        <taxon>Nocardia</taxon>
    </lineage>
</organism>
<reference evidence="2 3" key="1">
    <citation type="journal article" date="2014" name="Appl. Environ. Microbiol.">
        <title>Insights into the Microbial Degradation of Rubber and Gutta-Percha by Analysis of the Complete Genome of Nocardia nova SH22a.</title>
        <authorList>
            <person name="Luo Q."/>
            <person name="Hiessl S."/>
            <person name="Poehlein A."/>
            <person name="Daniel R."/>
            <person name="Steinbuchel A."/>
        </authorList>
    </citation>
    <scope>NUCLEOTIDE SEQUENCE [LARGE SCALE GENOMIC DNA]</scope>
    <source>
        <strain evidence="2">SH22a</strain>
    </source>
</reference>
<evidence type="ECO:0000313" key="2">
    <source>
        <dbReference type="EMBL" id="AHH21542.1"/>
    </source>
</evidence>
<feature type="compositionally biased region" description="Basic and acidic residues" evidence="1">
    <location>
        <begin position="48"/>
        <end position="65"/>
    </location>
</feature>
<dbReference type="PATRIC" id="fig|1415166.3.peg.6957"/>
<dbReference type="AlphaFoldDB" id="W5TQL6"/>
<evidence type="ECO:0000313" key="3">
    <source>
        <dbReference type="Proteomes" id="UP000019150"/>
    </source>
</evidence>
<feature type="compositionally biased region" description="Basic and acidic residues" evidence="1">
    <location>
        <begin position="1"/>
        <end position="25"/>
    </location>
</feature>
<dbReference type="RefSeq" id="WP_025352843.1">
    <property type="nucleotide sequence ID" value="NZ_CP006850.1"/>
</dbReference>
<dbReference type="OrthoDB" id="3700244at2"/>
<sequence length="74" mass="8122">MTERPAGEQRPDDDAPAADRPERGRTRSAAEAARLARVFGETLPQTSSDERSSDGERPSSPDDWLRSQVPPHHG</sequence>
<evidence type="ECO:0000256" key="1">
    <source>
        <dbReference type="SAM" id="MobiDB-lite"/>
    </source>
</evidence>
<proteinExistence type="predicted"/>
<gene>
    <name evidence="2" type="ORF">NONO_c67750</name>
</gene>
<dbReference type="STRING" id="1415166.NONO_c67750"/>
<accession>W5TQL6</accession>
<dbReference type="HOGENOM" id="CLU_202666_1_1_11"/>
<keyword evidence="3" id="KW-1185">Reference proteome</keyword>
<feature type="region of interest" description="Disordered" evidence="1">
    <location>
        <begin position="1"/>
        <end position="74"/>
    </location>
</feature>
<name>W5TQL6_9NOCA</name>
<dbReference type="EMBL" id="CP006850">
    <property type="protein sequence ID" value="AHH21542.1"/>
    <property type="molecule type" value="Genomic_DNA"/>
</dbReference>
<dbReference type="eggNOG" id="ENOG5031XWZ">
    <property type="taxonomic scope" value="Bacteria"/>
</dbReference>
<dbReference type="KEGG" id="nno:NONO_c67750"/>
<protein>
    <submittedName>
        <fullName evidence="2">Uncharacterized protein</fullName>
    </submittedName>
</protein>
<dbReference type="Proteomes" id="UP000019150">
    <property type="component" value="Chromosome"/>
</dbReference>